<feature type="region of interest" description="Disordered" evidence="1">
    <location>
        <begin position="140"/>
        <end position="168"/>
    </location>
</feature>
<dbReference type="InterPro" id="IPR043537">
    <property type="entry name" value="Tiam1/Tiam2/Sif"/>
</dbReference>
<dbReference type="PANTHER" id="PTHR46001:SF3">
    <property type="entry name" value="PROTEIN STILL LIFE, ISOFORM SIF TYPE 1"/>
    <property type="match status" value="1"/>
</dbReference>
<dbReference type="Pfam" id="PF23014">
    <property type="entry name" value="PH_Tiam1"/>
    <property type="match status" value="1"/>
</dbReference>
<evidence type="ECO:0000313" key="4">
    <source>
        <dbReference type="Proteomes" id="UP001153709"/>
    </source>
</evidence>
<dbReference type="InterPro" id="IPR035899">
    <property type="entry name" value="DBL_dom_sf"/>
</dbReference>
<dbReference type="EMBL" id="OU898279">
    <property type="protein sequence ID" value="CAH1278122.1"/>
    <property type="molecule type" value="Genomic_DNA"/>
</dbReference>
<accession>A0A9P0GV53</accession>
<dbReference type="GO" id="GO:0005085">
    <property type="term" value="F:guanyl-nucleotide exchange factor activity"/>
    <property type="evidence" value="ECO:0007669"/>
    <property type="project" value="InterPro"/>
</dbReference>
<dbReference type="CDD" id="cd00160">
    <property type="entry name" value="RhoGEF"/>
    <property type="match status" value="1"/>
</dbReference>
<dbReference type="InterPro" id="IPR001331">
    <property type="entry name" value="GDS_CDC24_CS"/>
</dbReference>
<dbReference type="InterPro" id="IPR000219">
    <property type="entry name" value="DH_dom"/>
</dbReference>
<evidence type="ECO:0000256" key="1">
    <source>
        <dbReference type="SAM" id="MobiDB-lite"/>
    </source>
</evidence>
<dbReference type="Proteomes" id="UP001153709">
    <property type="component" value="Chromosome 4"/>
</dbReference>
<sequence length="462" mass="52442">MQNGIIKSDEIMVINGAIVSDLDMMYLESVLQEELSLCMMMRSSRTEPPDLAGILRATDDIIDSLVCPPPPSEPPVISEEMISGLIVPAPGWSKDRYSTDSENPPSSMTDSGIRVSSRTNSFEIENLLKSAEQVTGFCRSPVESRKTSSPTGSIVSNTSQAGLTPSRQLSDAEKLRKVILELVDTEKAYVKHLNNLLENYLEPLKKETFLSNAEINALFGNIQEIVTFQRQFLNNLEEAIELEHDFHRFEFSSQFKNVLFSIASSFLYYVNHFKLYSSFCASHSKAQKVLHPNEGNQALQEFLSARNPKQQHSSTLESYLIKPIQRILKYPLLLQQLGNLTDPDSDEHQHLLEALKGMEKVAEHINEMQRIHEEYGAIFDHLFRQHQKSCKQGVASKSSSSEVEIIRYQVLIPVTEVQVRASSAKDMDSHFLWELIHLRSQLQRRSEKVYVLSNSLNWKIVP</sequence>
<keyword evidence="4" id="KW-1185">Reference proteome</keyword>
<dbReference type="InterPro" id="IPR055230">
    <property type="entry name" value="PH_Tiam1/2"/>
</dbReference>
<protein>
    <recommendedName>
        <fullName evidence="2">DH domain-containing protein</fullName>
    </recommendedName>
</protein>
<feature type="compositionally biased region" description="Polar residues" evidence="1">
    <location>
        <begin position="147"/>
        <end position="168"/>
    </location>
</feature>
<gene>
    <name evidence="3" type="ORF">DIABBA_LOCUS6287</name>
</gene>
<dbReference type="SUPFAM" id="SSF48065">
    <property type="entry name" value="DBL homology domain (DH-domain)"/>
    <property type="match status" value="1"/>
</dbReference>
<organism evidence="3 4">
    <name type="scientific">Diabrotica balteata</name>
    <name type="common">Banded cucumber beetle</name>
    <dbReference type="NCBI Taxonomy" id="107213"/>
    <lineage>
        <taxon>Eukaryota</taxon>
        <taxon>Metazoa</taxon>
        <taxon>Ecdysozoa</taxon>
        <taxon>Arthropoda</taxon>
        <taxon>Hexapoda</taxon>
        <taxon>Insecta</taxon>
        <taxon>Pterygota</taxon>
        <taxon>Neoptera</taxon>
        <taxon>Endopterygota</taxon>
        <taxon>Coleoptera</taxon>
        <taxon>Polyphaga</taxon>
        <taxon>Cucujiformia</taxon>
        <taxon>Chrysomeloidea</taxon>
        <taxon>Chrysomelidae</taxon>
        <taxon>Galerucinae</taxon>
        <taxon>Diabroticina</taxon>
        <taxon>Diabroticites</taxon>
        <taxon>Diabrotica</taxon>
    </lineage>
</organism>
<proteinExistence type="predicted"/>
<dbReference type="OrthoDB" id="8059989at2759"/>
<dbReference type="Pfam" id="PF00621">
    <property type="entry name" value="RhoGEF"/>
    <property type="match status" value="1"/>
</dbReference>
<feature type="domain" description="DH" evidence="2">
    <location>
        <begin position="174"/>
        <end position="368"/>
    </location>
</feature>
<dbReference type="PROSITE" id="PS00741">
    <property type="entry name" value="DH_1"/>
    <property type="match status" value="1"/>
</dbReference>
<dbReference type="SUPFAM" id="SSF50729">
    <property type="entry name" value="PH domain-like"/>
    <property type="match status" value="1"/>
</dbReference>
<dbReference type="PROSITE" id="PS50010">
    <property type="entry name" value="DH_2"/>
    <property type="match status" value="1"/>
</dbReference>
<dbReference type="AlphaFoldDB" id="A0A9P0GV53"/>
<name>A0A9P0GV53_DIABA</name>
<reference evidence="3" key="1">
    <citation type="submission" date="2022-01" db="EMBL/GenBank/DDBJ databases">
        <authorList>
            <person name="King R."/>
        </authorList>
    </citation>
    <scope>NUCLEOTIDE SEQUENCE</scope>
</reference>
<dbReference type="PANTHER" id="PTHR46001">
    <property type="entry name" value="TIAM (MAMMALIAN TUMOR INVASION AND METASTASIS FACTOR) HOMOLOG"/>
    <property type="match status" value="1"/>
</dbReference>
<evidence type="ECO:0000313" key="3">
    <source>
        <dbReference type="EMBL" id="CAH1278122.1"/>
    </source>
</evidence>
<dbReference type="Gene3D" id="1.20.900.10">
    <property type="entry name" value="Dbl homology (DH) domain"/>
    <property type="match status" value="1"/>
</dbReference>
<evidence type="ECO:0000259" key="2">
    <source>
        <dbReference type="PROSITE" id="PS50010"/>
    </source>
</evidence>
<dbReference type="InterPro" id="IPR011993">
    <property type="entry name" value="PH-like_dom_sf"/>
</dbReference>
<dbReference type="GO" id="GO:0007264">
    <property type="term" value="P:small GTPase-mediated signal transduction"/>
    <property type="evidence" value="ECO:0007669"/>
    <property type="project" value="InterPro"/>
</dbReference>
<dbReference type="SMART" id="SM00325">
    <property type="entry name" value="RhoGEF"/>
    <property type="match status" value="1"/>
</dbReference>
<feature type="region of interest" description="Disordered" evidence="1">
    <location>
        <begin position="93"/>
        <end position="114"/>
    </location>
</feature>
<dbReference type="Gene3D" id="2.30.29.30">
    <property type="entry name" value="Pleckstrin-homology domain (PH domain)/Phosphotyrosine-binding domain (PTB)"/>
    <property type="match status" value="2"/>
</dbReference>
<feature type="compositionally biased region" description="Polar residues" evidence="1">
    <location>
        <begin position="100"/>
        <end position="114"/>
    </location>
</feature>